<reference evidence="2 3" key="1">
    <citation type="submission" date="2015-04" db="EMBL/GenBank/DDBJ databases">
        <title>Complete genome sequence of Schizopora paradoxa KUC8140, a cosmopolitan wood degrader in East Asia.</title>
        <authorList>
            <consortium name="DOE Joint Genome Institute"/>
            <person name="Min B."/>
            <person name="Park H."/>
            <person name="Jang Y."/>
            <person name="Kim J.-J."/>
            <person name="Kim K.H."/>
            <person name="Pangilinan J."/>
            <person name="Lipzen A."/>
            <person name="Riley R."/>
            <person name="Grigoriev I.V."/>
            <person name="Spatafora J.W."/>
            <person name="Choi I.-G."/>
        </authorList>
    </citation>
    <scope>NUCLEOTIDE SEQUENCE [LARGE SCALE GENOMIC DNA]</scope>
    <source>
        <strain evidence="2 3">KUC8140</strain>
    </source>
</reference>
<dbReference type="OrthoDB" id="3267340at2759"/>
<evidence type="ECO:0000313" key="3">
    <source>
        <dbReference type="Proteomes" id="UP000053477"/>
    </source>
</evidence>
<keyword evidence="3" id="KW-1185">Reference proteome</keyword>
<keyword evidence="1" id="KW-0732">Signal</keyword>
<feature type="signal peptide" evidence="1">
    <location>
        <begin position="1"/>
        <end position="33"/>
    </location>
</feature>
<proteinExistence type="predicted"/>
<gene>
    <name evidence="2" type="ORF">SCHPADRAFT_117352</name>
</gene>
<name>A0A0H2S3N1_9AGAM</name>
<dbReference type="EMBL" id="KQ085893">
    <property type="protein sequence ID" value="KLO18637.1"/>
    <property type="molecule type" value="Genomic_DNA"/>
</dbReference>
<dbReference type="InParanoid" id="A0A0H2S3N1"/>
<protein>
    <recommendedName>
        <fullName evidence="4">Hydrophobin</fullName>
    </recommendedName>
</protein>
<sequence>MLSLRALSVALSSVVVYNCVSLLANHAVSPVNATPEPQVSSLQCFLSTICCDEVTPFKQNVCPLASFIANEGMDLPDLSIQVGIGCSTPELLGMCEATATPVCCSTTIPTPTNILSVSGVNCSPANNLL</sequence>
<evidence type="ECO:0008006" key="4">
    <source>
        <dbReference type="Google" id="ProtNLM"/>
    </source>
</evidence>
<accession>A0A0H2S3N1</accession>
<evidence type="ECO:0000313" key="2">
    <source>
        <dbReference type="EMBL" id="KLO18637.1"/>
    </source>
</evidence>
<feature type="chain" id="PRO_5005202023" description="Hydrophobin" evidence="1">
    <location>
        <begin position="34"/>
        <end position="129"/>
    </location>
</feature>
<organism evidence="2 3">
    <name type="scientific">Schizopora paradoxa</name>
    <dbReference type="NCBI Taxonomy" id="27342"/>
    <lineage>
        <taxon>Eukaryota</taxon>
        <taxon>Fungi</taxon>
        <taxon>Dikarya</taxon>
        <taxon>Basidiomycota</taxon>
        <taxon>Agaricomycotina</taxon>
        <taxon>Agaricomycetes</taxon>
        <taxon>Hymenochaetales</taxon>
        <taxon>Schizoporaceae</taxon>
        <taxon>Schizopora</taxon>
    </lineage>
</organism>
<evidence type="ECO:0000256" key="1">
    <source>
        <dbReference type="SAM" id="SignalP"/>
    </source>
</evidence>
<dbReference type="Proteomes" id="UP000053477">
    <property type="component" value="Unassembled WGS sequence"/>
</dbReference>
<dbReference type="AlphaFoldDB" id="A0A0H2S3N1"/>